<feature type="transmembrane region" description="Helical" evidence="5">
    <location>
        <begin position="259"/>
        <end position="279"/>
    </location>
</feature>
<organism evidence="7 8">
    <name type="scientific">Candidatus Marinarcus aquaticus</name>
    <dbReference type="NCBI Taxonomy" id="2044504"/>
    <lineage>
        <taxon>Bacteria</taxon>
        <taxon>Pseudomonadati</taxon>
        <taxon>Campylobacterota</taxon>
        <taxon>Epsilonproteobacteria</taxon>
        <taxon>Campylobacterales</taxon>
        <taxon>Arcobacteraceae</taxon>
        <taxon>Candidatus Marinarcus</taxon>
    </lineage>
</organism>
<evidence type="ECO:0000256" key="4">
    <source>
        <dbReference type="ARBA" id="ARBA00023136"/>
    </source>
</evidence>
<evidence type="ECO:0000313" key="7">
    <source>
        <dbReference type="EMBL" id="RXJ56505.1"/>
    </source>
</evidence>
<dbReference type="GO" id="GO:0003954">
    <property type="term" value="F:NADH dehydrogenase activity"/>
    <property type="evidence" value="ECO:0007669"/>
    <property type="project" value="TreeGrafter"/>
</dbReference>
<proteinExistence type="inferred from homology"/>
<sequence length="427" mass="47088">MDFVSVIIIIVNILLAVKLAVGTTPILVWWERRVAGFIQGRTGPNRCNIAGIRLGGLIQSIADMLKLVFKEDFTPGHIKYKFFFTIAPAIVFFCSLLTFAVIPFADTLFIDGQAHMMQAIPMHLGIMWFLAYAGLATYGIILGGYSSNSKYGLLSSIRTTAQVISYEASMALAIISVILSYGSIHLNDMVTAQGELLFGFLPSWGIIIQPLAALIFIVCAFAEANRTPFDIAEGESEIVAGYHTEYSAMRFGLFQVGEFAAMGASAAFITTLFLGGYHIPWMDTATLKANIDNVLMVLILLIPVLTLLFIGWMQKNNTWDNPNDPRAKETAILTKVFLGLGGVVTVSLAYVFLSGLSENGVNIATAVIQISTFMLKFFFVCFVFIWVRWTLLRFRYDQLQMLGWKVLLPLALLNIFITALVVVFAGS</sequence>
<feature type="transmembrane region" description="Helical" evidence="5">
    <location>
        <begin position="196"/>
        <end position="222"/>
    </location>
</feature>
<feature type="transmembrane region" description="Helical" evidence="5">
    <location>
        <begin position="406"/>
        <end position="426"/>
    </location>
</feature>
<dbReference type="InterPro" id="IPR018086">
    <property type="entry name" value="NADH_UbQ_OxRdtase_su1_CS"/>
</dbReference>
<dbReference type="PANTHER" id="PTHR11432:SF3">
    <property type="entry name" value="NADH-UBIQUINONE OXIDOREDUCTASE CHAIN 1"/>
    <property type="match status" value="1"/>
</dbReference>
<dbReference type="HAMAP" id="MF_01350">
    <property type="entry name" value="NDH1_NuoH"/>
    <property type="match status" value="1"/>
</dbReference>
<dbReference type="GO" id="GO:0016655">
    <property type="term" value="F:oxidoreductase activity, acting on NAD(P)H, quinone or similar compound as acceptor"/>
    <property type="evidence" value="ECO:0007669"/>
    <property type="project" value="UniProtKB-UniRule"/>
</dbReference>
<keyword evidence="5 6" id="KW-0520">NAD</keyword>
<feature type="transmembrane region" description="Helical" evidence="5">
    <location>
        <begin position="6"/>
        <end position="30"/>
    </location>
</feature>
<comment type="subcellular location">
    <subcellularLocation>
        <location evidence="5 6">Cell membrane</location>
        <topology evidence="5 6">Multi-pass membrane protein</topology>
    </subcellularLocation>
    <subcellularLocation>
        <location evidence="1">Membrane</location>
        <topology evidence="1">Multi-pass membrane protein</topology>
    </subcellularLocation>
</comment>
<comment type="caution">
    <text evidence="7">The sequence shown here is derived from an EMBL/GenBank/DDBJ whole genome shotgun (WGS) entry which is preliminary data.</text>
</comment>
<dbReference type="EMBL" id="PDKN01000005">
    <property type="protein sequence ID" value="RXJ56505.1"/>
    <property type="molecule type" value="Genomic_DNA"/>
</dbReference>
<keyword evidence="2 5" id="KW-0812">Transmembrane</keyword>
<dbReference type="PROSITE" id="PS00668">
    <property type="entry name" value="COMPLEX1_ND1_2"/>
    <property type="match status" value="1"/>
</dbReference>
<gene>
    <name evidence="5" type="primary">nuoH</name>
    <name evidence="7" type="ORF">CRV04_08830</name>
</gene>
<dbReference type="AlphaFoldDB" id="A0A4Q0XTI9"/>
<dbReference type="Pfam" id="PF00146">
    <property type="entry name" value="NADHdh"/>
    <property type="match status" value="2"/>
</dbReference>
<keyword evidence="3 5" id="KW-1133">Transmembrane helix</keyword>
<accession>A0A4Q0XTI9</accession>
<dbReference type="InterPro" id="IPR001694">
    <property type="entry name" value="NADH_UbQ_OxRdtase_su1/FPO"/>
</dbReference>
<comment type="catalytic activity">
    <reaction evidence="5">
        <text>a quinone + NADH + 5 H(+)(in) = a quinol + NAD(+) + 4 H(+)(out)</text>
        <dbReference type="Rhea" id="RHEA:57888"/>
        <dbReference type="ChEBI" id="CHEBI:15378"/>
        <dbReference type="ChEBI" id="CHEBI:24646"/>
        <dbReference type="ChEBI" id="CHEBI:57540"/>
        <dbReference type="ChEBI" id="CHEBI:57945"/>
        <dbReference type="ChEBI" id="CHEBI:132124"/>
    </reaction>
</comment>
<evidence type="ECO:0000256" key="5">
    <source>
        <dbReference type="HAMAP-Rule" id="MF_01350"/>
    </source>
</evidence>
<dbReference type="PANTHER" id="PTHR11432">
    <property type="entry name" value="NADH DEHYDROGENASE SUBUNIT 1"/>
    <property type="match status" value="1"/>
</dbReference>
<evidence type="ECO:0000256" key="3">
    <source>
        <dbReference type="ARBA" id="ARBA00022989"/>
    </source>
</evidence>
<feature type="transmembrane region" description="Helical" evidence="5">
    <location>
        <begin position="166"/>
        <end position="184"/>
    </location>
</feature>
<keyword evidence="4 5" id="KW-0472">Membrane</keyword>
<protein>
    <recommendedName>
        <fullName evidence="5">NADH-quinone oxidoreductase subunit H</fullName>
        <ecNumber evidence="5">7.1.1.-</ecNumber>
    </recommendedName>
    <alternativeName>
        <fullName evidence="5">NADH dehydrogenase I subunit H</fullName>
    </alternativeName>
    <alternativeName>
        <fullName evidence="5">NDH-1 subunit H</fullName>
    </alternativeName>
</protein>
<comment type="similarity">
    <text evidence="5 6">Belongs to the complex I subunit 1 family.</text>
</comment>
<dbReference type="EC" id="7.1.1.-" evidence="5"/>
<comment type="function">
    <text evidence="5">NDH-1 shuttles electrons from NADH, via FMN and iron-sulfur (Fe-S) centers, to quinones in the respiratory chain. The immediate electron acceptor for the enzyme in this species is believed to be ubiquinone. Couples the redox reaction to proton translocation (for every two electrons transferred, four hydrogen ions are translocated across the cytoplasmic membrane), and thus conserves the redox energy in a proton gradient. This subunit may bind ubiquinone.</text>
</comment>
<dbReference type="RefSeq" id="WP_128996481.1">
    <property type="nucleotide sequence ID" value="NZ_PDKN01000005.1"/>
</dbReference>
<feature type="transmembrane region" description="Helical" evidence="5">
    <location>
        <begin position="125"/>
        <end position="145"/>
    </location>
</feature>
<dbReference type="GO" id="GO:0009060">
    <property type="term" value="P:aerobic respiration"/>
    <property type="evidence" value="ECO:0007669"/>
    <property type="project" value="TreeGrafter"/>
</dbReference>
<feature type="transmembrane region" description="Helical" evidence="5">
    <location>
        <begin position="291"/>
        <end position="312"/>
    </location>
</feature>
<dbReference type="OrthoDB" id="9803734at2"/>
<feature type="transmembrane region" description="Helical" evidence="5">
    <location>
        <begin position="82"/>
        <end position="105"/>
    </location>
</feature>
<dbReference type="GO" id="GO:0005886">
    <property type="term" value="C:plasma membrane"/>
    <property type="evidence" value="ECO:0007669"/>
    <property type="project" value="UniProtKB-SubCell"/>
</dbReference>
<feature type="transmembrane region" description="Helical" evidence="5">
    <location>
        <begin position="373"/>
        <end position="394"/>
    </location>
</feature>
<feature type="transmembrane region" description="Helical" evidence="5">
    <location>
        <begin position="332"/>
        <end position="353"/>
    </location>
</feature>
<keyword evidence="5" id="KW-1278">Translocase</keyword>
<evidence type="ECO:0000256" key="1">
    <source>
        <dbReference type="ARBA" id="ARBA00004141"/>
    </source>
</evidence>
<reference evidence="7 8" key="1">
    <citation type="submission" date="2017-10" db="EMBL/GenBank/DDBJ databases">
        <title>Genomics of the genus Arcobacter.</title>
        <authorList>
            <person name="Perez-Cataluna A."/>
            <person name="Figueras M.J."/>
        </authorList>
    </citation>
    <scope>NUCLEOTIDE SEQUENCE [LARGE SCALE GENOMIC DNA]</scope>
    <source>
        <strain evidence="7 8">CECT 8987</strain>
    </source>
</reference>
<comment type="subunit">
    <text evidence="5">NDH-1 is composed of 14 different subunits. Subunits NuoA, H, J, K, L, M, N constitute the membrane sector of the complex.</text>
</comment>
<keyword evidence="5" id="KW-0830">Ubiquinone</keyword>
<keyword evidence="5" id="KW-0874">Quinone</keyword>
<name>A0A4Q0XTI9_9BACT</name>
<evidence type="ECO:0000256" key="2">
    <source>
        <dbReference type="ARBA" id="ARBA00022692"/>
    </source>
</evidence>
<keyword evidence="8" id="KW-1185">Reference proteome</keyword>
<evidence type="ECO:0000256" key="6">
    <source>
        <dbReference type="RuleBase" id="RU000471"/>
    </source>
</evidence>
<dbReference type="Proteomes" id="UP000290657">
    <property type="component" value="Unassembled WGS sequence"/>
</dbReference>
<keyword evidence="5" id="KW-1003">Cell membrane</keyword>
<evidence type="ECO:0000313" key="8">
    <source>
        <dbReference type="Proteomes" id="UP000290657"/>
    </source>
</evidence>
<dbReference type="GO" id="GO:0048038">
    <property type="term" value="F:quinone binding"/>
    <property type="evidence" value="ECO:0007669"/>
    <property type="project" value="UniProtKB-KW"/>
</dbReference>
<dbReference type="PROSITE" id="PS00667">
    <property type="entry name" value="COMPLEX1_ND1_1"/>
    <property type="match status" value="1"/>
</dbReference>
<comment type="caution">
    <text evidence="5">Lacks conserved residue(s) required for the propagation of feature annotation.</text>
</comment>